<sequence>MEASESNSISPRIPKGNIASVSIPQDELEALLLSINTLELKGVYPRWASKAYYGLVELHLDAYSGVSIPETDFRAILSSSPGLRHLNFGLKIIRASPNFDRPPILLEQLQVLVTGKRSLEELGLFLRTIHPGSRPLSIHLDKSGKCSSHPDIPRVPFNHQIQAFFTRANVEMLSIAGTYNYSQVAELLGLVSRARAILLNGLCLGNIKPNTYMGLSGADHCFNDLYLLQGTTVAQHFLVWLIKSHSVQRLRVTEDSKIVQSNNSDIADKLPLIDDALKLDFTYESIPSKEH</sequence>
<proteinExistence type="predicted"/>
<dbReference type="AlphaFoldDB" id="A0A0B7FCV7"/>
<dbReference type="STRING" id="1108050.A0A0B7FCV7"/>
<gene>
    <name evidence="1" type="ORF">RSOLAG1IB_07273</name>
</gene>
<dbReference type="EMBL" id="LN679117">
    <property type="protein sequence ID" value="CEL54739.1"/>
    <property type="molecule type" value="Genomic_DNA"/>
</dbReference>
<accession>A0A0B7FCV7</accession>
<evidence type="ECO:0000313" key="1">
    <source>
        <dbReference type="EMBL" id="CEL54739.1"/>
    </source>
</evidence>
<reference evidence="1 2" key="1">
    <citation type="submission" date="2014-11" db="EMBL/GenBank/DDBJ databases">
        <authorList>
            <person name="Wibberg Daniel"/>
        </authorList>
    </citation>
    <scope>NUCLEOTIDE SEQUENCE [LARGE SCALE GENOMIC DNA]</scope>
    <source>
        <strain evidence="1">Rhizoctonia solani AG1-IB 7/3/14</strain>
    </source>
</reference>
<evidence type="ECO:0000313" key="2">
    <source>
        <dbReference type="Proteomes" id="UP000059188"/>
    </source>
</evidence>
<keyword evidence="2" id="KW-1185">Reference proteome</keyword>
<name>A0A0B7FCV7_THACB</name>
<organism evidence="1 2">
    <name type="scientific">Thanatephorus cucumeris (strain AG1-IB / isolate 7/3/14)</name>
    <name type="common">Lettuce bottom rot fungus</name>
    <name type="synonym">Rhizoctonia solani</name>
    <dbReference type="NCBI Taxonomy" id="1108050"/>
    <lineage>
        <taxon>Eukaryota</taxon>
        <taxon>Fungi</taxon>
        <taxon>Dikarya</taxon>
        <taxon>Basidiomycota</taxon>
        <taxon>Agaricomycotina</taxon>
        <taxon>Agaricomycetes</taxon>
        <taxon>Cantharellales</taxon>
        <taxon>Ceratobasidiaceae</taxon>
        <taxon>Rhizoctonia</taxon>
        <taxon>Rhizoctonia solani AG-1</taxon>
    </lineage>
</organism>
<dbReference type="OrthoDB" id="3266451at2759"/>
<dbReference type="Proteomes" id="UP000059188">
    <property type="component" value="Unassembled WGS sequence"/>
</dbReference>
<protein>
    <submittedName>
        <fullName evidence="1">Uncharacterized protein</fullName>
    </submittedName>
</protein>